<evidence type="ECO:0000313" key="2">
    <source>
        <dbReference type="Proteomes" id="UP001190926"/>
    </source>
</evidence>
<keyword evidence="2" id="KW-1185">Reference proteome</keyword>
<sequence>MAATKVLASVEHGQTMNVQTISATKFKVTHGMKYYTVDLVGRKCSYQEFHIDLIHCPHTAVAIGYYITENLREMYSGEVMKIAHPDNWDVPLEVSSRVVLPPHNLRQAGCSRTNRMSIGSRSLSRGR</sequence>
<gene>
    <name evidence="1" type="ORF">C2S53_002041</name>
</gene>
<proteinExistence type="predicted"/>
<evidence type="ECO:0000313" key="1">
    <source>
        <dbReference type="EMBL" id="KAH6823047.1"/>
    </source>
</evidence>
<accession>A0AAD4P1W7</accession>
<dbReference type="Proteomes" id="UP001190926">
    <property type="component" value="Unassembled WGS sequence"/>
</dbReference>
<reference evidence="1 2" key="1">
    <citation type="journal article" date="2021" name="Nat. Commun.">
        <title>Incipient diploidization of the medicinal plant Perilla within 10,000 years.</title>
        <authorList>
            <person name="Zhang Y."/>
            <person name="Shen Q."/>
            <person name="Leng L."/>
            <person name="Zhang D."/>
            <person name="Chen S."/>
            <person name="Shi Y."/>
            <person name="Ning Z."/>
            <person name="Chen S."/>
        </authorList>
    </citation>
    <scope>NUCLEOTIDE SEQUENCE [LARGE SCALE GENOMIC DNA]</scope>
    <source>
        <strain evidence="2">cv. PC099</strain>
    </source>
</reference>
<comment type="caution">
    <text evidence="1">The sequence shown here is derived from an EMBL/GenBank/DDBJ whole genome shotgun (WGS) entry which is preliminary data.</text>
</comment>
<dbReference type="AlphaFoldDB" id="A0AAD4P1W7"/>
<evidence type="ECO:0008006" key="3">
    <source>
        <dbReference type="Google" id="ProtNLM"/>
    </source>
</evidence>
<protein>
    <recommendedName>
        <fullName evidence="3">SWIM-type domain-containing protein</fullName>
    </recommendedName>
</protein>
<organism evidence="1 2">
    <name type="scientific">Perilla frutescens var. hirtella</name>
    <name type="common">Perilla citriodora</name>
    <name type="synonym">Perilla setoyensis</name>
    <dbReference type="NCBI Taxonomy" id="608512"/>
    <lineage>
        <taxon>Eukaryota</taxon>
        <taxon>Viridiplantae</taxon>
        <taxon>Streptophyta</taxon>
        <taxon>Embryophyta</taxon>
        <taxon>Tracheophyta</taxon>
        <taxon>Spermatophyta</taxon>
        <taxon>Magnoliopsida</taxon>
        <taxon>eudicotyledons</taxon>
        <taxon>Gunneridae</taxon>
        <taxon>Pentapetalae</taxon>
        <taxon>asterids</taxon>
        <taxon>lamiids</taxon>
        <taxon>Lamiales</taxon>
        <taxon>Lamiaceae</taxon>
        <taxon>Nepetoideae</taxon>
        <taxon>Elsholtzieae</taxon>
        <taxon>Perilla</taxon>
    </lineage>
</organism>
<dbReference type="EMBL" id="SDAM02001008">
    <property type="protein sequence ID" value="KAH6823047.1"/>
    <property type="molecule type" value="Genomic_DNA"/>
</dbReference>
<name>A0AAD4P1W7_PERFH</name>